<dbReference type="PANTHER" id="PTHR47618">
    <property type="entry name" value="BIFUNCTIONAL OLIGORIBONUCLEASE AND PAP PHOSPHATASE NRNA"/>
    <property type="match status" value="1"/>
</dbReference>
<dbReference type="Pfam" id="PF24898">
    <property type="entry name" value="GGDEF_GdpP"/>
    <property type="match status" value="1"/>
</dbReference>
<dbReference type="SUPFAM" id="SSF64182">
    <property type="entry name" value="DHH phosphoesterases"/>
    <property type="match status" value="1"/>
</dbReference>
<dbReference type="InterPro" id="IPR003156">
    <property type="entry name" value="DHHA1_dom"/>
</dbReference>
<evidence type="ECO:0000313" key="4">
    <source>
        <dbReference type="EMBL" id="TPE58066.1"/>
    </source>
</evidence>
<feature type="domain" description="DDH" evidence="2">
    <location>
        <begin position="341"/>
        <end position="497"/>
    </location>
</feature>
<dbReference type="Pfam" id="PF02272">
    <property type="entry name" value="DHHA1"/>
    <property type="match status" value="1"/>
</dbReference>
<reference evidence="4 5" key="1">
    <citation type="submission" date="2019-06" db="EMBL/GenBank/DDBJ databases">
        <title>Mycoplasma falconis type strain whole genome sequence.</title>
        <authorList>
            <person name="Spergser J."/>
        </authorList>
    </citation>
    <scope>NUCLEOTIDE SEQUENCE [LARGE SCALE GENOMIC DNA]</scope>
    <source>
        <strain evidence="4 5">ATCC 51372</strain>
    </source>
</reference>
<keyword evidence="1" id="KW-0472">Membrane</keyword>
<dbReference type="InterPro" id="IPR038763">
    <property type="entry name" value="DHH_sf"/>
</dbReference>
<dbReference type="InterPro" id="IPR051319">
    <property type="entry name" value="Oligoribo/pAp-PDE_c-di-AMP_PDE"/>
</dbReference>
<evidence type="ECO:0000259" key="3">
    <source>
        <dbReference type="Pfam" id="PF02272"/>
    </source>
</evidence>
<dbReference type="InterPro" id="IPR001667">
    <property type="entry name" value="DDH_dom"/>
</dbReference>
<feature type="domain" description="DHHA1" evidence="3">
    <location>
        <begin position="558"/>
        <end position="645"/>
    </location>
</feature>
<dbReference type="Gene3D" id="3.10.310.30">
    <property type="match status" value="1"/>
</dbReference>
<name>A0A501XC57_9BACT</name>
<dbReference type="GO" id="GO:0003676">
    <property type="term" value="F:nucleic acid binding"/>
    <property type="evidence" value="ECO:0007669"/>
    <property type="project" value="InterPro"/>
</dbReference>
<evidence type="ECO:0000259" key="2">
    <source>
        <dbReference type="Pfam" id="PF01368"/>
    </source>
</evidence>
<dbReference type="Gene3D" id="3.90.1640.10">
    <property type="entry name" value="inorganic pyrophosphatase (n-terminal core)"/>
    <property type="match status" value="1"/>
</dbReference>
<dbReference type="Pfam" id="PF01368">
    <property type="entry name" value="DHH"/>
    <property type="match status" value="1"/>
</dbReference>
<dbReference type="RefSeq" id="WP_140781039.1">
    <property type="nucleotide sequence ID" value="NZ_VFSS01000001.1"/>
</dbReference>
<dbReference type="EMBL" id="VFSS01000001">
    <property type="protein sequence ID" value="TPE58066.1"/>
    <property type="molecule type" value="Genomic_DNA"/>
</dbReference>
<dbReference type="OrthoDB" id="9759476at2"/>
<evidence type="ECO:0008006" key="6">
    <source>
        <dbReference type="Google" id="ProtNLM"/>
    </source>
</evidence>
<dbReference type="PANTHER" id="PTHR47618:SF2">
    <property type="entry name" value="CYCLIC-DI-AMP PHOSPHODIESTERASE GDPP"/>
    <property type="match status" value="1"/>
</dbReference>
<dbReference type="Proteomes" id="UP000319776">
    <property type="component" value="Unassembled WGS sequence"/>
</dbReference>
<evidence type="ECO:0000256" key="1">
    <source>
        <dbReference type="SAM" id="Phobius"/>
    </source>
</evidence>
<proteinExistence type="predicted"/>
<protein>
    <recommendedName>
        <fullName evidence="6">Cyclic-di-AMP phosphodiesterase</fullName>
    </recommendedName>
</protein>
<accession>A0A501XC57</accession>
<keyword evidence="1" id="KW-1133">Transmembrane helix</keyword>
<dbReference type="InterPro" id="IPR014528">
    <property type="entry name" value="GdpP/PdeA"/>
</dbReference>
<comment type="caution">
    <text evidence="4">The sequence shown here is derived from an EMBL/GenBank/DDBJ whole genome shotgun (WGS) entry which is preliminary data.</text>
</comment>
<gene>
    <name evidence="4" type="ORF">FJO69_00460</name>
</gene>
<feature type="transmembrane region" description="Helical" evidence="1">
    <location>
        <begin position="35"/>
        <end position="58"/>
    </location>
</feature>
<sequence length="655" mass="74951">MKINRHQKIVLALQIIFLFLLPTVAFFVGVFKLSGWIQIFVAVLYMLVVAGLLIYLTVNLLSSYLRRAIVAKRSLNYYIQEEIGQYEIGSIIFLNNGKIIWASDFIKKRFGDNVLNKTIKELFLVDEWNDDNLDFNFQVDKYDYQVHVSFEHNIVTIRDITIQTNLLEDYKRQRIVFGELSIDNMNMYRAILSQEDMFKFYGQVINMLDELSRKFNLTYRQYENGRFFLITNQETLNLWEKQQFTFFNSFKGKQTVRNIDITFSVGFSYGNFKYDSLEQLAKDALMQSQTRGGDQITVMTRDEKPRHYGSTSEIDVNLSRTNTNYIAKMLLAKIRSKLIDKVIIYGHKDADLDALGSTFGVCTLARALGKEAYIQNKTFDETTRHVFESLSAEHQSWFISVKEANVLTDEKSLVVICDTFDQSRIENEEAFKNVKKENIIVLDHHRISINPEFAFRENLYIDSSASSASEIVTEIIALTSNSDKIDSQCAQLLLNGIYLDTNNFQKQVTAKTFSAASLLQEWGAKIIEAVSLLKMREDVFETIRDLLQNLQEVKKGYYLAFKDEEVATDIISKAADEILRVDGRKAAFVVAKIAGTKKYKMSARGINTNVQMIAEAVGGGGHFGTAAAETTEKLDLFIDNIKQAIVSVKDESNIN</sequence>
<evidence type="ECO:0000313" key="5">
    <source>
        <dbReference type="Proteomes" id="UP000319776"/>
    </source>
</evidence>
<keyword evidence="5" id="KW-1185">Reference proteome</keyword>
<organism evidence="4 5">
    <name type="scientific">[Mycoplasma] falconis</name>
    <dbReference type="NCBI Taxonomy" id="92403"/>
    <lineage>
        <taxon>Bacteria</taxon>
        <taxon>Bacillati</taxon>
        <taxon>Mycoplasmatota</taxon>
        <taxon>Mycoplasmoidales</taxon>
        <taxon>Metamycoplasmataceae</taxon>
        <taxon>Metamycoplasma</taxon>
    </lineage>
</organism>
<keyword evidence="1" id="KW-0812">Transmembrane</keyword>
<dbReference type="PIRSF" id="PIRSF026583">
    <property type="entry name" value="YybT"/>
    <property type="match status" value="1"/>
</dbReference>
<dbReference type="AlphaFoldDB" id="A0A501XC57"/>